<comment type="caution">
    <text evidence="2">The sequence shown here is derived from an EMBL/GenBank/DDBJ whole genome shotgun (WGS) entry which is preliminary data.</text>
</comment>
<dbReference type="EMBL" id="BARS01030934">
    <property type="protein sequence ID" value="GAG26987.1"/>
    <property type="molecule type" value="Genomic_DNA"/>
</dbReference>
<feature type="transmembrane region" description="Helical" evidence="1">
    <location>
        <begin position="21"/>
        <end position="37"/>
    </location>
</feature>
<dbReference type="AlphaFoldDB" id="X0WUY2"/>
<sequence>MEPQRTSEHSMERRDGPKSSWIPLLLGTILFVAYLFLPGCGCNDSDCVTEQPGKKPSL</sequence>
<organism evidence="2">
    <name type="scientific">marine sediment metagenome</name>
    <dbReference type="NCBI Taxonomy" id="412755"/>
    <lineage>
        <taxon>unclassified sequences</taxon>
        <taxon>metagenomes</taxon>
        <taxon>ecological metagenomes</taxon>
    </lineage>
</organism>
<evidence type="ECO:0000256" key="1">
    <source>
        <dbReference type="SAM" id="Phobius"/>
    </source>
</evidence>
<keyword evidence="1" id="KW-1133">Transmembrane helix</keyword>
<gene>
    <name evidence="2" type="ORF">S01H1_48180</name>
</gene>
<reference evidence="2" key="1">
    <citation type="journal article" date="2014" name="Front. Microbiol.">
        <title>High frequency of phylogenetically diverse reductive dehalogenase-homologous genes in deep subseafloor sedimentary metagenomes.</title>
        <authorList>
            <person name="Kawai M."/>
            <person name="Futagami T."/>
            <person name="Toyoda A."/>
            <person name="Takaki Y."/>
            <person name="Nishi S."/>
            <person name="Hori S."/>
            <person name="Arai W."/>
            <person name="Tsubouchi T."/>
            <person name="Morono Y."/>
            <person name="Uchiyama I."/>
            <person name="Ito T."/>
            <person name="Fujiyama A."/>
            <person name="Inagaki F."/>
            <person name="Takami H."/>
        </authorList>
    </citation>
    <scope>NUCLEOTIDE SEQUENCE</scope>
    <source>
        <strain evidence="2">Expedition CK06-06</strain>
    </source>
</reference>
<accession>X0WUY2</accession>
<keyword evidence="1" id="KW-0812">Transmembrane</keyword>
<keyword evidence="1" id="KW-0472">Membrane</keyword>
<proteinExistence type="predicted"/>
<protein>
    <submittedName>
        <fullName evidence="2">Uncharacterized protein</fullName>
    </submittedName>
</protein>
<evidence type="ECO:0000313" key="2">
    <source>
        <dbReference type="EMBL" id="GAG26987.1"/>
    </source>
</evidence>
<feature type="non-terminal residue" evidence="2">
    <location>
        <position position="58"/>
    </location>
</feature>
<name>X0WUY2_9ZZZZ</name>